<keyword evidence="1" id="KW-0521">NADP</keyword>
<dbReference type="OrthoDB" id="6877434at2759"/>
<dbReference type="PRINTS" id="PR00081">
    <property type="entry name" value="GDHRDH"/>
</dbReference>
<dbReference type="AlphaFoldDB" id="A0A7R9MKM2"/>
<evidence type="ECO:0000313" key="4">
    <source>
        <dbReference type="Proteomes" id="UP000728032"/>
    </source>
</evidence>
<dbReference type="GO" id="GO:0016491">
    <property type="term" value="F:oxidoreductase activity"/>
    <property type="evidence" value="ECO:0007669"/>
    <property type="project" value="UniProtKB-KW"/>
</dbReference>
<dbReference type="Proteomes" id="UP000728032">
    <property type="component" value="Unassembled WGS sequence"/>
</dbReference>
<accession>A0A7R9MKM2</accession>
<dbReference type="EMBL" id="OC940697">
    <property type="protein sequence ID" value="CAD7661995.1"/>
    <property type="molecule type" value="Genomic_DNA"/>
</dbReference>
<dbReference type="Pfam" id="PF00106">
    <property type="entry name" value="adh_short"/>
    <property type="match status" value="1"/>
</dbReference>
<organism evidence="3">
    <name type="scientific">Oppiella nova</name>
    <dbReference type="NCBI Taxonomy" id="334625"/>
    <lineage>
        <taxon>Eukaryota</taxon>
        <taxon>Metazoa</taxon>
        <taxon>Ecdysozoa</taxon>
        <taxon>Arthropoda</taxon>
        <taxon>Chelicerata</taxon>
        <taxon>Arachnida</taxon>
        <taxon>Acari</taxon>
        <taxon>Acariformes</taxon>
        <taxon>Sarcoptiformes</taxon>
        <taxon>Oribatida</taxon>
        <taxon>Brachypylina</taxon>
        <taxon>Oppioidea</taxon>
        <taxon>Oppiidae</taxon>
        <taxon>Oppiella</taxon>
    </lineage>
</organism>
<dbReference type="InterPro" id="IPR002347">
    <property type="entry name" value="SDR_fam"/>
</dbReference>
<dbReference type="InterPro" id="IPR051468">
    <property type="entry name" value="Fungal_SecMetab_SDRs"/>
</dbReference>
<keyword evidence="4" id="KW-1185">Reference proteome</keyword>
<dbReference type="GO" id="GO:0005737">
    <property type="term" value="C:cytoplasm"/>
    <property type="evidence" value="ECO:0007669"/>
    <property type="project" value="TreeGrafter"/>
</dbReference>
<evidence type="ECO:0000256" key="2">
    <source>
        <dbReference type="ARBA" id="ARBA00023002"/>
    </source>
</evidence>
<dbReference type="InterPro" id="IPR036291">
    <property type="entry name" value="NAD(P)-bd_dom_sf"/>
</dbReference>
<evidence type="ECO:0000256" key="1">
    <source>
        <dbReference type="ARBA" id="ARBA00022857"/>
    </source>
</evidence>
<name>A0A7R9MKM2_9ACAR</name>
<sequence>MSSQPLVSRLTQSWINSETNTRIDSMSCNWRALIIAVSRVTAEDMMNVFEVNSVAPLMLTKALLPLLKVSAAKRKTSIINMSSGLGSISRDIPPNPLFKIYPYRTSKAALNMITKCLSVDLKPYNISVISINPGHLKTDMGGPAAQLDVSTDDVLGKCIRWDGSITPW</sequence>
<dbReference type="SUPFAM" id="SSF51735">
    <property type="entry name" value="NAD(P)-binding Rossmann-fold domains"/>
    <property type="match status" value="1"/>
</dbReference>
<keyword evidence="2" id="KW-0560">Oxidoreductase</keyword>
<dbReference type="PANTHER" id="PTHR43544">
    <property type="entry name" value="SHORT-CHAIN DEHYDROGENASE/REDUCTASE"/>
    <property type="match status" value="1"/>
</dbReference>
<dbReference type="EMBL" id="CAJPVJ010025872">
    <property type="protein sequence ID" value="CAG2179131.1"/>
    <property type="molecule type" value="Genomic_DNA"/>
</dbReference>
<reference evidence="3" key="1">
    <citation type="submission" date="2020-11" db="EMBL/GenBank/DDBJ databases">
        <authorList>
            <person name="Tran Van P."/>
        </authorList>
    </citation>
    <scope>NUCLEOTIDE SEQUENCE</scope>
</reference>
<dbReference type="PANTHER" id="PTHR43544:SF7">
    <property type="entry name" value="NADB-LER2"/>
    <property type="match status" value="1"/>
</dbReference>
<gene>
    <name evidence="3" type="ORF">ONB1V03_LOCUS18555</name>
</gene>
<evidence type="ECO:0000313" key="3">
    <source>
        <dbReference type="EMBL" id="CAD7661995.1"/>
    </source>
</evidence>
<dbReference type="Gene3D" id="3.40.50.720">
    <property type="entry name" value="NAD(P)-binding Rossmann-like Domain"/>
    <property type="match status" value="1"/>
</dbReference>
<proteinExistence type="predicted"/>
<protein>
    <submittedName>
        <fullName evidence="3">Uncharacterized protein</fullName>
    </submittedName>
</protein>